<name>A0ABP7FGZ4_9ACTN</name>
<dbReference type="PANTHER" id="PTHR10509">
    <property type="entry name" value="O-METHYLTRANSFERASE-RELATED"/>
    <property type="match status" value="1"/>
</dbReference>
<comment type="caution">
    <text evidence="4">The sequence shown here is derived from an EMBL/GenBank/DDBJ whole genome shotgun (WGS) entry which is preliminary data.</text>
</comment>
<gene>
    <name evidence="4" type="ORF">GCM10022402_14890</name>
</gene>
<sequence length="219" mass="24195">MTRTSENLSPELYEYLLAHSEPVDELLRDLVAETEQRFPDRVGLQIGPEQGTFMRMVAQLAGARDAVEIGTFTGYSAICLARGLAPGGTLLSCDLSEEWTSVARSYWQRAGLSDTITLRLGPALQTLRELDREPRFDLAFIDADKEGYIDYWEELVPRMRSGGTILADNTFSHGRVIDPAATSPAVEGIRKFNVHARDDGRAEAVILPIGDGLTLARVR</sequence>
<protein>
    <submittedName>
        <fullName evidence="4">Class I SAM-dependent methyltransferase</fullName>
    </submittedName>
</protein>
<evidence type="ECO:0000313" key="4">
    <source>
        <dbReference type="EMBL" id="GAA3735736.1"/>
    </source>
</evidence>
<dbReference type="InterPro" id="IPR050362">
    <property type="entry name" value="Cation-dep_OMT"/>
</dbReference>
<accession>A0ABP7FGZ4</accession>
<dbReference type="EMBL" id="BAABDD010000005">
    <property type="protein sequence ID" value="GAA3735736.1"/>
    <property type="molecule type" value="Genomic_DNA"/>
</dbReference>
<dbReference type="RefSeq" id="WP_344968760.1">
    <property type="nucleotide sequence ID" value="NZ_BAABDD010000005.1"/>
</dbReference>
<keyword evidence="2" id="KW-0808">Transferase</keyword>
<dbReference type="Proteomes" id="UP001500908">
    <property type="component" value="Unassembled WGS sequence"/>
</dbReference>
<reference evidence="5" key="1">
    <citation type="journal article" date="2019" name="Int. J. Syst. Evol. Microbiol.">
        <title>The Global Catalogue of Microorganisms (GCM) 10K type strain sequencing project: providing services to taxonomists for standard genome sequencing and annotation.</title>
        <authorList>
            <consortium name="The Broad Institute Genomics Platform"/>
            <consortium name="The Broad Institute Genome Sequencing Center for Infectious Disease"/>
            <person name="Wu L."/>
            <person name="Ma J."/>
        </authorList>
    </citation>
    <scope>NUCLEOTIDE SEQUENCE [LARGE SCALE GENOMIC DNA]</scope>
    <source>
        <strain evidence="5">JCM 17137</strain>
    </source>
</reference>
<dbReference type="GO" id="GO:0032259">
    <property type="term" value="P:methylation"/>
    <property type="evidence" value="ECO:0007669"/>
    <property type="project" value="UniProtKB-KW"/>
</dbReference>
<evidence type="ECO:0000256" key="3">
    <source>
        <dbReference type="ARBA" id="ARBA00022691"/>
    </source>
</evidence>
<organism evidence="4 5">
    <name type="scientific">Salinactinospora qingdaonensis</name>
    <dbReference type="NCBI Taxonomy" id="702744"/>
    <lineage>
        <taxon>Bacteria</taxon>
        <taxon>Bacillati</taxon>
        <taxon>Actinomycetota</taxon>
        <taxon>Actinomycetes</taxon>
        <taxon>Streptosporangiales</taxon>
        <taxon>Nocardiopsidaceae</taxon>
        <taxon>Salinactinospora</taxon>
    </lineage>
</organism>
<evidence type="ECO:0000256" key="2">
    <source>
        <dbReference type="ARBA" id="ARBA00022679"/>
    </source>
</evidence>
<dbReference type="Gene3D" id="3.40.50.150">
    <property type="entry name" value="Vaccinia Virus protein VP39"/>
    <property type="match status" value="1"/>
</dbReference>
<evidence type="ECO:0000313" key="5">
    <source>
        <dbReference type="Proteomes" id="UP001500908"/>
    </source>
</evidence>
<keyword evidence="3" id="KW-0949">S-adenosyl-L-methionine</keyword>
<dbReference type="SUPFAM" id="SSF53335">
    <property type="entry name" value="S-adenosyl-L-methionine-dependent methyltransferases"/>
    <property type="match status" value="1"/>
</dbReference>
<dbReference type="InterPro" id="IPR002935">
    <property type="entry name" value="SAM_O-MeTrfase"/>
</dbReference>
<dbReference type="GO" id="GO:0008168">
    <property type="term" value="F:methyltransferase activity"/>
    <property type="evidence" value="ECO:0007669"/>
    <property type="project" value="UniProtKB-KW"/>
</dbReference>
<proteinExistence type="predicted"/>
<dbReference type="PANTHER" id="PTHR10509:SF14">
    <property type="entry name" value="CAFFEOYL-COA O-METHYLTRANSFERASE 3-RELATED"/>
    <property type="match status" value="1"/>
</dbReference>
<dbReference type="InterPro" id="IPR029063">
    <property type="entry name" value="SAM-dependent_MTases_sf"/>
</dbReference>
<dbReference type="PROSITE" id="PS51682">
    <property type="entry name" value="SAM_OMT_I"/>
    <property type="match status" value="1"/>
</dbReference>
<evidence type="ECO:0000256" key="1">
    <source>
        <dbReference type="ARBA" id="ARBA00022603"/>
    </source>
</evidence>
<keyword evidence="1 4" id="KW-0489">Methyltransferase</keyword>
<keyword evidence="5" id="KW-1185">Reference proteome</keyword>
<dbReference type="Pfam" id="PF01596">
    <property type="entry name" value="Methyltransf_3"/>
    <property type="match status" value="1"/>
</dbReference>